<protein>
    <recommendedName>
        <fullName evidence="3">Glyoxalase/fosfomycin resistance/dioxygenase domain-containing protein</fullName>
    </recommendedName>
</protein>
<gene>
    <name evidence="1" type="ORF">SORBI_3001G480900</name>
</gene>
<sequence>MSAGRRAAASGACRCDAHKCDHVGSTAVVAVVEEWRVVVANCITPETPRRLELNHIARETSDVVRLAAFYEAVLGFERIPSPTYSGFQVAWLRLPSSLDAALHLIERDPRRPAPPRHLRRE</sequence>
<evidence type="ECO:0000313" key="2">
    <source>
        <dbReference type="Proteomes" id="UP000000768"/>
    </source>
</evidence>
<dbReference type="STRING" id="4558.A0A1B6QQ41"/>
<dbReference type="PANTHER" id="PTHR47802">
    <property type="entry name" value="GLYOXALASE FAMILY PROTEIN, EXPRESSED"/>
    <property type="match status" value="1"/>
</dbReference>
<dbReference type="InParanoid" id="A0A1B6QQ41"/>
<keyword evidence="2" id="KW-1185">Reference proteome</keyword>
<dbReference type="PANTHER" id="PTHR47802:SF1">
    <property type="entry name" value="GLYOXALASE FAMILY PROTEIN, EXPRESSED"/>
    <property type="match status" value="1"/>
</dbReference>
<name>A0A1B6QQ41_SORBI</name>
<dbReference type="AlphaFoldDB" id="A0A1B6QQ41"/>
<evidence type="ECO:0000313" key="1">
    <source>
        <dbReference type="EMBL" id="KXG40034.1"/>
    </source>
</evidence>
<evidence type="ECO:0008006" key="3">
    <source>
        <dbReference type="Google" id="ProtNLM"/>
    </source>
</evidence>
<dbReference type="Proteomes" id="UP000000768">
    <property type="component" value="Chromosome 1"/>
</dbReference>
<dbReference type="EMBL" id="CM000760">
    <property type="protein sequence ID" value="KXG40034.1"/>
    <property type="molecule type" value="Genomic_DNA"/>
</dbReference>
<organism evidence="1 2">
    <name type="scientific">Sorghum bicolor</name>
    <name type="common">Sorghum</name>
    <name type="synonym">Sorghum vulgare</name>
    <dbReference type="NCBI Taxonomy" id="4558"/>
    <lineage>
        <taxon>Eukaryota</taxon>
        <taxon>Viridiplantae</taxon>
        <taxon>Streptophyta</taxon>
        <taxon>Embryophyta</taxon>
        <taxon>Tracheophyta</taxon>
        <taxon>Spermatophyta</taxon>
        <taxon>Magnoliopsida</taxon>
        <taxon>Liliopsida</taxon>
        <taxon>Poales</taxon>
        <taxon>Poaceae</taxon>
        <taxon>PACMAD clade</taxon>
        <taxon>Panicoideae</taxon>
        <taxon>Andropogonodae</taxon>
        <taxon>Andropogoneae</taxon>
        <taxon>Sorghinae</taxon>
        <taxon>Sorghum</taxon>
    </lineage>
</organism>
<dbReference type="SUPFAM" id="SSF54593">
    <property type="entry name" value="Glyoxalase/Bleomycin resistance protein/Dihydroxybiphenyl dioxygenase"/>
    <property type="match status" value="1"/>
</dbReference>
<reference evidence="1 2" key="1">
    <citation type="journal article" date="2009" name="Nature">
        <title>The Sorghum bicolor genome and the diversification of grasses.</title>
        <authorList>
            <person name="Paterson A.H."/>
            <person name="Bowers J.E."/>
            <person name="Bruggmann R."/>
            <person name="Dubchak I."/>
            <person name="Grimwood J."/>
            <person name="Gundlach H."/>
            <person name="Haberer G."/>
            <person name="Hellsten U."/>
            <person name="Mitros T."/>
            <person name="Poliakov A."/>
            <person name="Schmutz J."/>
            <person name="Spannagl M."/>
            <person name="Tang H."/>
            <person name="Wang X."/>
            <person name="Wicker T."/>
            <person name="Bharti A.K."/>
            <person name="Chapman J."/>
            <person name="Feltus F.A."/>
            <person name="Gowik U."/>
            <person name="Grigoriev I.V."/>
            <person name="Lyons E."/>
            <person name="Maher C.A."/>
            <person name="Martis M."/>
            <person name="Narechania A."/>
            <person name="Otillar R.P."/>
            <person name="Penning B.W."/>
            <person name="Salamov A.A."/>
            <person name="Wang Y."/>
            <person name="Zhang L."/>
            <person name="Carpita N.C."/>
            <person name="Freeling M."/>
            <person name="Gingle A.R."/>
            <person name="Hash C.T."/>
            <person name="Keller B."/>
            <person name="Klein P."/>
            <person name="Kresovich S."/>
            <person name="McCann M.C."/>
            <person name="Ming R."/>
            <person name="Peterson D.G."/>
            <person name="Mehboob-ur-Rahman"/>
            <person name="Ware D."/>
            <person name="Westhoff P."/>
            <person name="Mayer K.F."/>
            <person name="Messing J."/>
            <person name="Rokhsar D.S."/>
        </authorList>
    </citation>
    <scope>NUCLEOTIDE SEQUENCE [LARGE SCALE GENOMIC DNA]</scope>
    <source>
        <strain evidence="2">cv. BTx623</strain>
    </source>
</reference>
<accession>A0A1B6QQ41</accession>
<dbReference type="Gramene" id="KXG40034">
    <property type="protein sequence ID" value="KXG40034"/>
    <property type="gene ID" value="SORBI_3001G480900"/>
</dbReference>
<dbReference type="Gene3D" id="3.10.180.10">
    <property type="entry name" value="2,3-Dihydroxybiphenyl 1,2-Dioxygenase, domain 1"/>
    <property type="match status" value="1"/>
</dbReference>
<dbReference type="InterPro" id="IPR029068">
    <property type="entry name" value="Glyas_Bleomycin-R_OHBP_Dase"/>
</dbReference>
<proteinExistence type="predicted"/>
<reference evidence="2" key="2">
    <citation type="journal article" date="2018" name="Plant J.">
        <title>The Sorghum bicolor reference genome: improved assembly, gene annotations, a transcriptome atlas, and signatures of genome organization.</title>
        <authorList>
            <person name="McCormick R.F."/>
            <person name="Truong S.K."/>
            <person name="Sreedasyam A."/>
            <person name="Jenkins J."/>
            <person name="Shu S."/>
            <person name="Sims D."/>
            <person name="Kennedy M."/>
            <person name="Amirebrahimi M."/>
            <person name="Weers B.D."/>
            <person name="McKinley B."/>
            <person name="Mattison A."/>
            <person name="Morishige D.T."/>
            <person name="Grimwood J."/>
            <person name="Schmutz J."/>
            <person name="Mullet J.E."/>
        </authorList>
    </citation>
    <scope>NUCLEOTIDE SEQUENCE [LARGE SCALE GENOMIC DNA]</scope>
    <source>
        <strain evidence="2">cv. BTx623</strain>
    </source>
</reference>